<keyword evidence="1" id="KW-1133">Transmembrane helix</keyword>
<name>A0A9P4MZR7_9PLEO</name>
<evidence type="ECO:0000313" key="2">
    <source>
        <dbReference type="EMBL" id="KAF2202160.1"/>
    </source>
</evidence>
<evidence type="ECO:0000313" key="3">
    <source>
        <dbReference type="Proteomes" id="UP000799536"/>
    </source>
</evidence>
<dbReference type="Proteomes" id="UP000799536">
    <property type="component" value="Unassembled WGS sequence"/>
</dbReference>
<dbReference type="AlphaFoldDB" id="A0A9P4MZR7"/>
<evidence type="ECO:0000256" key="1">
    <source>
        <dbReference type="SAM" id="Phobius"/>
    </source>
</evidence>
<organism evidence="2 3">
    <name type="scientific">Delitschia confertaspora ATCC 74209</name>
    <dbReference type="NCBI Taxonomy" id="1513339"/>
    <lineage>
        <taxon>Eukaryota</taxon>
        <taxon>Fungi</taxon>
        <taxon>Dikarya</taxon>
        <taxon>Ascomycota</taxon>
        <taxon>Pezizomycotina</taxon>
        <taxon>Dothideomycetes</taxon>
        <taxon>Pleosporomycetidae</taxon>
        <taxon>Pleosporales</taxon>
        <taxon>Delitschiaceae</taxon>
        <taxon>Delitschia</taxon>
    </lineage>
</organism>
<feature type="transmembrane region" description="Helical" evidence="1">
    <location>
        <begin position="26"/>
        <end position="44"/>
    </location>
</feature>
<sequence>MRNLGLNTCLHLCIGIYNSIMADKNIRGLVPFTPLLFLALLSLYSSTIAQTCNSFQILWPEFTLVAISSLVKL</sequence>
<keyword evidence="1" id="KW-0812">Transmembrane</keyword>
<gene>
    <name evidence="2" type="ORF">GQ43DRAFT_7928</name>
</gene>
<keyword evidence="3" id="KW-1185">Reference proteome</keyword>
<accession>A0A9P4MZR7</accession>
<reference evidence="2" key="1">
    <citation type="journal article" date="2020" name="Stud. Mycol.">
        <title>101 Dothideomycetes genomes: a test case for predicting lifestyles and emergence of pathogens.</title>
        <authorList>
            <person name="Haridas S."/>
            <person name="Albert R."/>
            <person name="Binder M."/>
            <person name="Bloem J."/>
            <person name="Labutti K."/>
            <person name="Salamov A."/>
            <person name="Andreopoulos B."/>
            <person name="Baker S."/>
            <person name="Barry K."/>
            <person name="Bills G."/>
            <person name="Bluhm B."/>
            <person name="Cannon C."/>
            <person name="Castanera R."/>
            <person name="Culley D."/>
            <person name="Daum C."/>
            <person name="Ezra D."/>
            <person name="Gonzalez J."/>
            <person name="Henrissat B."/>
            <person name="Kuo A."/>
            <person name="Liang C."/>
            <person name="Lipzen A."/>
            <person name="Lutzoni F."/>
            <person name="Magnuson J."/>
            <person name="Mondo S."/>
            <person name="Nolan M."/>
            <person name="Ohm R."/>
            <person name="Pangilinan J."/>
            <person name="Park H.-J."/>
            <person name="Ramirez L."/>
            <person name="Alfaro M."/>
            <person name="Sun H."/>
            <person name="Tritt A."/>
            <person name="Yoshinaga Y."/>
            <person name="Zwiers L.-H."/>
            <person name="Turgeon B."/>
            <person name="Goodwin S."/>
            <person name="Spatafora J."/>
            <person name="Crous P."/>
            <person name="Grigoriev I."/>
        </authorList>
    </citation>
    <scope>NUCLEOTIDE SEQUENCE</scope>
    <source>
        <strain evidence="2">ATCC 74209</strain>
    </source>
</reference>
<proteinExistence type="predicted"/>
<dbReference type="EMBL" id="ML993947">
    <property type="protein sequence ID" value="KAF2202160.1"/>
    <property type="molecule type" value="Genomic_DNA"/>
</dbReference>
<protein>
    <submittedName>
        <fullName evidence="2">Uncharacterized protein</fullName>
    </submittedName>
</protein>
<comment type="caution">
    <text evidence="2">The sequence shown here is derived from an EMBL/GenBank/DDBJ whole genome shotgun (WGS) entry which is preliminary data.</text>
</comment>
<keyword evidence="1" id="KW-0472">Membrane</keyword>